<evidence type="ECO:0000259" key="2">
    <source>
        <dbReference type="Pfam" id="PF07693"/>
    </source>
</evidence>
<feature type="transmembrane region" description="Helical" evidence="1">
    <location>
        <begin position="54"/>
        <end position="74"/>
    </location>
</feature>
<gene>
    <name evidence="3" type="ordered locus">CPE1287</name>
</gene>
<dbReference type="RefSeq" id="WP_011010365.1">
    <property type="nucleotide sequence ID" value="NC_003366.1"/>
</dbReference>
<evidence type="ECO:0000313" key="3">
    <source>
        <dbReference type="EMBL" id="BAB80993.1"/>
    </source>
</evidence>
<feature type="transmembrane region" description="Helical" evidence="1">
    <location>
        <begin position="86"/>
        <end position="105"/>
    </location>
</feature>
<dbReference type="InterPro" id="IPR027417">
    <property type="entry name" value="P-loop_NTPase"/>
</dbReference>
<feature type="transmembrane region" description="Helical" evidence="1">
    <location>
        <begin position="117"/>
        <end position="136"/>
    </location>
</feature>
<dbReference type="HOGENOM" id="CLU_331985_0_0_9"/>
<dbReference type="Pfam" id="PF07693">
    <property type="entry name" value="KAP_NTPase"/>
    <property type="match status" value="1"/>
</dbReference>
<feature type="domain" description="KAP NTPase" evidence="2">
    <location>
        <begin position="182"/>
        <end position="449"/>
    </location>
</feature>
<dbReference type="AlphaFoldDB" id="Q8XKV5"/>
<keyword evidence="1" id="KW-0812">Transmembrane</keyword>
<dbReference type="EMBL" id="BA000016">
    <property type="protein sequence ID" value="BAB80993.1"/>
    <property type="molecule type" value="Genomic_DNA"/>
</dbReference>
<accession>Q8XKV5</accession>
<dbReference type="Gene3D" id="3.40.50.300">
    <property type="entry name" value="P-loop containing nucleotide triphosphate hydrolases"/>
    <property type="match status" value="1"/>
</dbReference>
<protein>
    <recommendedName>
        <fullName evidence="2">KAP NTPase domain-containing protein</fullName>
    </recommendedName>
</protein>
<dbReference type="SUPFAM" id="SSF52540">
    <property type="entry name" value="P-loop containing nucleoside triphosphate hydrolases"/>
    <property type="match status" value="1"/>
</dbReference>
<organism evidence="3 4">
    <name type="scientific">Clostridium perfringens (strain 13 / Type A)</name>
    <dbReference type="NCBI Taxonomy" id="195102"/>
    <lineage>
        <taxon>Bacteria</taxon>
        <taxon>Bacillati</taxon>
        <taxon>Bacillota</taxon>
        <taxon>Clostridia</taxon>
        <taxon>Eubacteriales</taxon>
        <taxon>Clostridiaceae</taxon>
        <taxon>Clostridium</taxon>
    </lineage>
</organism>
<evidence type="ECO:0000313" key="4">
    <source>
        <dbReference type="Proteomes" id="UP000000818"/>
    </source>
</evidence>
<keyword evidence="1" id="KW-1133">Transmembrane helix</keyword>
<evidence type="ECO:0000256" key="1">
    <source>
        <dbReference type="SAM" id="Phobius"/>
    </source>
</evidence>
<dbReference type="KEGG" id="cpe:CPE1287"/>
<name>Q8XKV5_CLOPE</name>
<keyword evidence="1" id="KW-0472">Membrane</keyword>
<proteinExistence type="predicted"/>
<feature type="transmembrane region" description="Helical" evidence="1">
    <location>
        <begin position="20"/>
        <end position="39"/>
    </location>
</feature>
<dbReference type="Proteomes" id="UP000000818">
    <property type="component" value="Chromosome"/>
</dbReference>
<sequence length="871" mass="103686">MIKLLYNKMKTYKQEYNLIFEKGNTLIISCFFMIGILFLDNVNFILKTYQENKSLSVAILILFFIIILVKLVELKNIIKVRIINDIDFLIAISLISASILLIIYIGILKDINYKIEVLSFIMVISIIGLVIRIYMINNALMKVNEKTNIYTLKDLYENKISLSDSHTIFLNEEEESYDLLERNNIIEKLYEAIVNCNPKRKFIISLEGNWGSGKTTILNIVSKKINDNNKDIKIISSFDPWSYNDQISMFRSMFDILLKETGISYSIGKTKRLVNDIYNILFSTKYTKGIKDLNFFNHDKTTEIEKMKKMINNYLHISNKRIVFIIDNLDRAEKENIILLFKLVNNVFNFEYVTYILSFDDNKLKKILENQLDIDYEFISKIVQLPIKIPPLDLEVKNEVISTCFKNIIRLYGEDNLEKYNDLINSLSKLIIDMRDFKRFINSVVSVHYKNCEMLNPIDLISIELINFYNKDLYISIKENPKYYISSDLIYFNEYFLASIQSKKFNEEGKEYFDKLFKENNNFIFKELLSKVFPYVKRYINSYPLIEDSRYIVDKKYENIDIAKNMRIYSAKYFSLYFSYKENEFINISKSIDDFINLVNNTSNEKTIGEKLKLICLEYYCSWQETIFFTLQNRIDEINRDSIVSFTKALLENINIFDDSLVFIGINGLTRIEIIISMLLFNLNNFELEEIKFILKDYKKIKFINSIKYWVENSREVSKNKIEQIKLFLENIELLLVYEVLNNNIDIYKNSYYYRGNLRYIEKIVNDKNYIKKYVKGILNENNIIRFLFDMISVSYGTTYKYFIRRTVLDMFSSKEEVDEILDRCKSFNEDEKFVLDVYKKMKLDKKDNEDMNWNDDDGYLMLSIEKKINI</sequence>
<reference evidence="3 4" key="1">
    <citation type="journal article" date="2002" name="Proc. Natl. Acad. Sci. U.S.A.">
        <title>Complete genome sequence of Clostridium perfringens, an anaerobic flesh-eater.</title>
        <authorList>
            <person name="Shimizu T."/>
            <person name="Ohtani K."/>
            <person name="Hirakawa H."/>
            <person name="Ohshima K."/>
            <person name="Yamashita A."/>
            <person name="Shiba T."/>
            <person name="Ogasawara N."/>
            <person name="Hattori M."/>
            <person name="Kuhara S."/>
            <person name="Hayashi H."/>
        </authorList>
    </citation>
    <scope>NUCLEOTIDE SEQUENCE [LARGE SCALE GENOMIC DNA]</scope>
    <source>
        <strain evidence="4">13 / Type A</strain>
    </source>
</reference>
<dbReference type="InterPro" id="IPR011646">
    <property type="entry name" value="KAP_P-loop"/>
</dbReference>